<dbReference type="PANTHER" id="PTHR31917:SF147">
    <property type="entry name" value="AGENET DOMAIN-CONTAINING PROTEIN"/>
    <property type="match status" value="1"/>
</dbReference>
<accession>A0AAV7FAH0</accession>
<dbReference type="SMART" id="SM00743">
    <property type="entry name" value="Agenet"/>
    <property type="match status" value="4"/>
</dbReference>
<evidence type="ECO:0000313" key="3">
    <source>
        <dbReference type="Proteomes" id="UP000825729"/>
    </source>
</evidence>
<sequence length="288" mass="32917">MGSSSLATPGFAKGDSVEIRTDEPGFTGAWFEGTIVVRSKRKQLTVEYRDLLDDDGVKPLQEIVDVSTLRPRRPPERGDRVFAVGDKVEALYNEGWWVGEVIGDLGDERYVVKFIDDSELIIRKADLRTRLDWVDGEWVHPPGGSFELKICKGKTVEVCSDEEGFLGAWFTATVIGPVKKNKFLVEYHTLKTDDDSGFLREQIPSQHIRPAPPAIEIKKFCLLEEVDAFYNDAWWVGVISKVLKGGKYIVFFRQTMEELQFRHSDLRLHQDWIDGRWVRASQALKLRD</sequence>
<dbReference type="Gene3D" id="2.30.30.140">
    <property type="match status" value="1"/>
</dbReference>
<feature type="domain" description="Agenet" evidence="1">
    <location>
        <begin position="9"/>
        <end position="77"/>
    </location>
</feature>
<dbReference type="InterPro" id="IPR014002">
    <property type="entry name" value="Agenet_dom_plant"/>
</dbReference>
<evidence type="ECO:0000313" key="2">
    <source>
        <dbReference type="EMBL" id="KAG9457761.1"/>
    </source>
</evidence>
<dbReference type="EMBL" id="JAINDJ010000002">
    <property type="protein sequence ID" value="KAG9457761.1"/>
    <property type="molecule type" value="Genomic_DNA"/>
</dbReference>
<protein>
    <recommendedName>
        <fullName evidence="1">Agenet domain-containing protein</fullName>
    </recommendedName>
</protein>
<dbReference type="PANTHER" id="PTHR31917">
    <property type="entry name" value="AGENET DOMAIN-CONTAINING PROTEIN-RELATED"/>
    <property type="match status" value="1"/>
</dbReference>
<feature type="domain" description="Agenet" evidence="1">
    <location>
        <begin position="218"/>
        <end position="274"/>
    </location>
</feature>
<dbReference type="CDD" id="cd20406">
    <property type="entry name" value="Tudor_Agenet_AtDUF_rpt2_4"/>
    <property type="match status" value="2"/>
</dbReference>
<dbReference type="AlphaFoldDB" id="A0AAV7FAH0"/>
<name>A0AAV7FAH0_ARIFI</name>
<dbReference type="CDD" id="cd20405">
    <property type="entry name" value="Tudor_Agenet_AtDUF_rpt1_3"/>
    <property type="match status" value="2"/>
</dbReference>
<gene>
    <name evidence="2" type="ORF">H6P81_002269</name>
</gene>
<comment type="caution">
    <text evidence="2">The sequence shown here is derived from an EMBL/GenBank/DDBJ whole genome shotgun (WGS) entry which is preliminary data.</text>
</comment>
<feature type="domain" description="Agenet" evidence="1">
    <location>
        <begin position="148"/>
        <end position="216"/>
    </location>
</feature>
<dbReference type="InterPro" id="IPR008395">
    <property type="entry name" value="Agenet-like_dom"/>
</dbReference>
<keyword evidence="3" id="KW-1185">Reference proteome</keyword>
<reference evidence="2 3" key="1">
    <citation type="submission" date="2021-07" db="EMBL/GenBank/DDBJ databases">
        <title>The Aristolochia fimbriata genome: insights into angiosperm evolution, floral development and chemical biosynthesis.</title>
        <authorList>
            <person name="Jiao Y."/>
        </authorList>
    </citation>
    <scope>NUCLEOTIDE SEQUENCE [LARGE SCALE GENOMIC DNA]</scope>
    <source>
        <strain evidence="2">IBCAS-2021</strain>
        <tissue evidence="2">Leaf</tissue>
    </source>
</reference>
<organism evidence="2 3">
    <name type="scientific">Aristolochia fimbriata</name>
    <name type="common">White veined hardy Dutchman's pipe vine</name>
    <dbReference type="NCBI Taxonomy" id="158543"/>
    <lineage>
        <taxon>Eukaryota</taxon>
        <taxon>Viridiplantae</taxon>
        <taxon>Streptophyta</taxon>
        <taxon>Embryophyta</taxon>
        <taxon>Tracheophyta</taxon>
        <taxon>Spermatophyta</taxon>
        <taxon>Magnoliopsida</taxon>
        <taxon>Magnoliidae</taxon>
        <taxon>Piperales</taxon>
        <taxon>Aristolochiaceae</taxon>
        <taxon>Aristolochia</taxon>
    </lineage>
</organism>
<dbReference type="Pfam" id="PF05641">
    <property type="entry name" value="Agenet"/>
    <property type="match status" value="4"/>
</dbReference>
<proteinExistence type="predicted"/>
<evidence type="ECO:0000259" key="1">
    <source>
        <dbReference type="SMART" id="SM00743"/>
    </source>
</evidence>
<dbReference type="Proteomes" id="UP000825729">
    <property type="component" value="Unassembled WGS sequence"/>
</dbReference>
<feature type="domain" description="Agenet" evidence="1">
    <location>
        <begin position="80"/>
        <end position="135"/>
    </location>
</feature>